<dbReference type="EMBL" id="JBFNQD010000001">
    <property type="protein sequence ID" value="MEW9304582.1"/>
    <property type="molecule type" value="Genomic_DNA"/>
</dbReference>
<protein>
    <submittedName>
        <fullName evidence="1">Uncharacterized protein</fullName>
    </submittedName>
</protein>
<dbReference type="Proteomes" id="UP001555786">
    <property type="component" value="Unassembled WGS sequence"/>
</dbReference>
<organism evidence="1 2">
    <name type="scientific">Labrys neptuniae</name>
    <dbReference type="NCBI Taxonomy" id="376174"/>
    <lineage>
        <taxon>Bacteria</taxon>
        <taxon>Pseudomonadati</taxon>
        <taxon>Pseudomonadota</taxon>
        <taxon>Alphaproteobacteria</taxon>
        <taxon>Hyphomicrobiales</taxon>
        <taxon>Xanthobacteraceae</taxon>
        <taxon>Labrys</taxon>
    </lineage>
</organism>
<proteinExistence type="predicted"/>
<accession>A0ABV3PG25</accession>
<name>A0ABV3PG25_9HYPH</name>
<comment type="caution">
    <text evidence="1">The sequence shown here is derived from an EMBL/GenBank/DDBJ whole genome shotgun (WGS) entry which is preliminary data.</text>
</comment>
<dbReference type="RefSeq" id="WP_367622939.1">
    <property type="nucleotide sequence ID" value="NZ_JBFNQD010000001.1"/>
</dbReference>
<gene>
    <name evidence="1" type="ORF">ABXS05_03465</name>
</gene>
<sequence length="64" mass="6993">MPAKATNRQAEIQRQLAPICPNPLAAASLNRAADYLDAHPDAFPVVGDLDRLDREARLCRGLKP</sequence>
<evidence type="ECO:0000313" key="2">
    <source>
        <dbReference type="Proteomes" id="UP001555786"/>
    </source>
</evidence>
<reference evidence="1 2" key="1">
    <citation type="submission" date="2024-07" db="EMBL/GenBank/DDBJ databases">
        <title>Description of Labrys sedimenti sp. nov., isolated from a diclofenac-degrading enrichment culture.</title>
        <authorList>
            <person name="Tancsics A."/>
            <person name="Csepanyi A."/>
        </authorList>
    </citation>
    <scope>NUCLEOTIDE SEQUENCE [LARGE SCALE GENOMIC DNA]</scope>
    <source>
        <strain evidence="1 2">LMG 23578</strain>
    </source>
</reference>
<keyword evidence="2" id="KW-1185">Reference proteome</keyword>
<evidence type="ECO:0000313" key="1">
    <source>
        <dbReference type="EMBL" id="MEW9304582.1"/>
    </source>
</evidence>